<evidence type="ECO:0000313" key="1">
    <source>
        <dbReference type="WBParaSite" id="MCU_005926-RA"/>
    </source>
</evidence>
<name>A0A5K3F6Y9_MESCO</name>
<protein>
    <submittedName>
        <fullName evidence="1">Transmembrane protein</fullName>
    </submittedName>
</protein>
<dbReference type="AlphaFoldDB" id="A0A5K3F6Y9"/>
<sequence>MSYVGSVVDTNVWALTCDCGLWLINEAGSAVSVFIPSLGYSTLYRRNIEIPRAYSILFMWVFE</sequence>
<dbReference type="WBParaSite" id="MCU_005926-RA">
    <property type="protein sequence ID" value="MCU_005926-RA"/>
    <property type="gene ID" value="MCU_005926"/>
</dbReference>
<accession>A0A5K3F6Y9</accession>
<reference evidence="1" key="1">
    <citation type="submission" date="2019-11" db="UniProtKB">
        <authorList>
            <consortium name="WormBaseParasite"/>
        </authorList>
    </citation>
    <scope>IDENTIFICATION</scope>
</reference>
<proteinExistence type="predicted"/>
<organism evidence="1">
    <name type="scientific">Mesocestoides corti</name>
    <name type="common">Flatworm</name>
    <dbReference type="NCBI Taxonomy" id="53468"/>
    <lineage>
        <taxon>Eukaryota</taxon>
        <taxon>Metazoa</taxon>
        <taxon>Spiralia</taxon>
        <taxon>Lophotrochozoa</taxon>
        <taxon>Platyhelminthes</taxon>
        <taxon>Cestoda</taxon>
        <taxon>Eucestoda</taxon>
        <taxon>Cyclophyllidea</taxon>
        <taxon>Mesocestoididae</taxon>
        <taxon>Mesocestoides</taxon>
    </lineage>
</organism>